<protein>
    <submittedName>
        <fullName evidence="3">Peptide-N(4)-(N-acetyl-beta-glucosaminyl)asparagine amidase</fullName>
    </submittedName>
</protein>
<comment type="caution">
    <text evidence="3">The sequence shown here is derived from an EMBL/GenBank/DDBJ whole genome shotgun (WGS) entry which is preliminary data.</text>
</comment>
<dbReference type="EMBL" id="QQSY01000002">
    <property type="protein sequence ID" value="RDI99073.1"/>
    <property type="molecule type" value="Genomic_DNA"/>
</dbReference>
<feature type="signal peptide" evidence="1">
    <location>
        <begin position="1"/>
        <end position="30"/>
    </location>
</feature>
<organism evidence="3 4">
    <name type="scientific">Dyella solisilvae</name>
    <dbReference type="NCBI Taxonomy" id="1920168"/>
    <lineage>
        <taxon>Bacteria</taxon>
        <taxon>Pseudomonadati</taxon>
        <taxon>Pseudomonadota</taxon>
        <taxon>Gammaproteobacteria</taxon>
        <taxon>Lysobacterales</taxon>
        <taxon>Rhodanobacteraceae</taxon>
        <taxon>Dyella</taxon>
    </lineage>
</organism>
<evidence type="ECO:0000313" key="4">
    <source>
        <dbReference type="Proteomes" id="UP000254711"/>
    </source>
</evidence>
<dbReference type="Proteomes" id="UP000254711">
    <property type="component" value="Unassembled WGS sequence"/>
</dbReference>
<keyword evidence="4" id="KW-1185">Reference proteome</keyword>
<dbReference type="Pfam" id="PF12222">
    <property type="entry name" value="PNGaseA"/>
    <property type="match status" value="1"/>
</dbReference>
<dbReference type="PANTHER" id="PTHR31104">
    <property type="entry name" value="PEPTIDE-N4-(N-ACETYL-BETA-GLUCOSAMINYL)ASPARAGINE AMIDASE A PROTEIN"/>
    <property type="match status" value="1"/>
</dbReference>
<evidence type="ECO:0000313" key="3">
    <source>
        <dbReference type="EMBL" id="RDI99073.1"/>
    </source>
</evidence>
<gene>
    <name evidence="3" type="ORF">DVT68_11365</name>
</gene>
<keyword evidence="1" id="KW-0732">Signal</keyword>
<proteinExistence type="predicted"/>
<dbReference type="AlphaFoldDB" id="A0A370K8V5"/>
<dbReference type="InterPro" id="IPR021102">
    <property type="entry name" value="PNGase_A"/>
</dbReference>
<evidence type="ECO:0000259" key="2">
    <source>
        <dbReference type="Pfam" id="PF12222"/>
    </source>
</evidence>
<evidence type="ECO:0000256" key="1">
    <source>
        <dbReference type="SAM" id="SignalP"/>
    </source>
</evidence>
<sequence>MVPEGFVRHRMAVAVLSGLLGVAAVAPAGADPVIGSNNVVVADPSVPRPPGQPCVVTLFTNVSFDDFGTRPYSYAPPTGCSGSWSKVVLEADFSVTAGRQYDRTATLWLGGVNLYFGTTEEPSASVSPAWHVERDLTDYAALLRNAGQGQAIIGNLVNSTYTGVIHGSARLLFYPASAQARAAQSPDMVLALGSDPVGSTTTLNTPTDKLARTVTLPRNVERAYLDVFTQSQSGDEFWYTCVPDAYASEVQECGGGNFREAEISIDGQPAGVAPVYPWVYTGGIDPYLWRPTPGVQALNFMPYRVDLSPFAGQLSDGNPHEVALQVAGAHGYFSATATLLVYRDAHASQVSGAITRNTLANQAPTPVIGSTLVQASNGDVSGDITTRLDRHVAIEGYVDTSHGRVTHAVTQDVGFDDRQGFTINATTYQQLTWQRTWSDTTSESRVGKQVTEERSEHFEYPFTLDYNQVLQSDGSISAASTVHQAYRQRSEERLSGMRAYSADVHNRVESADTLVFDASGNLASHSGQQSAQSFDFRDSLGGCYRTSLTTQAGALTGYITGQGCPGHQNSVSWFAHPDGSPDSSLRPGH</sequence>
<dbReference type="InterPro" id="IPR056948">
    <property type="entry name" value="PNGaseA_N"/>
</dbReference>
<dbReference type="RefSeq" id="WP_114825160.1">
    <property type="nucleotide sequence ID" value="NZ_QQSY01000002.1"/>
</dbReference>
<reference evidence="3 4" key="1">
    <citation type="submission" date="2018-07" db="EMBL/GenBank/DDBJ databases">
        <title>Dyella solisilvae sp. nov., isolated from the pine and broad-leaved mixed forest soil.</title>
        <authorList>
            <person name="Gao Z."/>
            <person name="Qiu L."/>
        </authorList>
    </citation>
    <scope>NUCLEOTIDE SEQUENCE [LARGE SCALE GENOMIC DNA]</scope>
    <source>
        <strain evidence="3 4">DHG54</strain>
    </source>
</reference>
<accession>A0A370K8V5</accession>
<feature type="domain" description="Peptide N-acetyl-beta-D-glucosaminyl asparaginase amidase A N-terminal" evidence="2">
    <location>
        <begin position="73"/>
        <end position="355"/>
    </location>
</feature>
<feature type="chain" id="PRO_5016843472" evidence="1">
    <location>
        <begin position="31"/>
        <end position="589"/>
    </location>
</feature>
<name>A0A370K8V5_9GAMM</name>
<dbReference type="OrthoDB" id="3275185at2"/>